<protein>
    <submittedName>
        <fullName evidence="2">Uncharacterized protein</fullName>
    </submittedName>
</protein>
<name>A0ABQ6CST6_9HYPH</name>
<keyword evidence="3" id="KW-1185">Reference proteome</keyword>
<evidence type="ECO:0000313" key="2">
    <source>
        <dbReference type="EMBL" id="GLS22045.1"/>
    </source>
</evidence>
<keyword evidence="1" id="KW-0732">Signal</keyword>
<dbReference type="Proteomes" id="UP001156882">
    <property type="component" value="Unassembled WGS sequence"/>
</dbReference>
<proteinExistence type="predicted"/>
<gene>
    <name evidence="2" type="ORF">GCM10007874_50620</name>
</gene>
<dbReference type="EMBL" id="BSPC01000057">
    <property type="protein sequence ID" value="GLS22045.1"/>
    <property type="molecule type" value="Genomic_DNA"/>
</dbReference>
<evidence type="ECO:0000313" key="3">
    <source>
        <dbReference type="Proteomes" id="UP001156882"/>
    </source>
</evidence>
<feature type="chain" id="PRO_5046653283" evidence="1">
    <location>
        <begin position="26"/>
        <end position="57"/>
    </location>
</feature>
<organism evidence="2 3">
    <name type="scientific">Labrys miyagiensis</name>
    <dbReference type="NCBI Taxonomy" id="346912"/>
    <lineage>
        <taxon>Bacteria</taxon>
        <taxon>Pseudomonadati</taxon>
        <taxon>Pseudomonadota</taxon>
        <taxon>Alphaproteobacteria</taxon>
        <taxon>Hyphomicrobiales</taxon>
        <taxon>Xanthobacteraceae</taxon>
        <taxon>Labrys</taxon>
    </lineage>
</organism>
<comment type="caution">
    <text evidence="2">The sequence shown here is derived from an EMBL/GenBank/DDBJ whole genome shotgun (WGS) entry which is preliminary data.</text>
</comment>
<feature type="signal peptide" evidence="1">
    <location>
        <begin position="1"/>
        <end position="25"/>
    </location>
</feature>
<sequence>MKALALLMLTLAATFEMIPSPSALAQDTAMSASQAREENAYAVGFGGVFVGLSTSRV</sequence>
<accession>A0ABQ6CST6</accession>
<evidence type="ECO:0000256" key="1">
    <source>
        <dbReference type="SAM" id="SignalP"/>
    </source>
</evidence>
<reference evidence="3" key="1">
    <citation type="journal article" date="2019" name="Int. J. Syst. Evol. Microbiol.">
        <title>The Global Catalogue of Microorganisms (GCM) 10K type strain sequencing project: providing services to taxonomists for standard genome sequencing and annotation.</title>
        <authorList>
            <consortium name="The Broad Institute Genomics Platform"/>
            <consortium name="The Broad Institute Genome Sequencing Center for Infectious Disease"/>
            <person name="Wu L."/>
            <person name="Ma J."/>
        </authorList>
    </citation>
    <scope>NUCLEOTIDE SEQUENCE [LARGE SCALE GENOMIC DNA]</scope>
    <source>
        <strain evidence="3">NBRC 101365</strain>
    </source>
</reference>